<dbReference type="Proteomes" id="UP000000845">
    <property type="component" value="Chromosome"/>
</dbReference>
<dbReference type="Gene3D" id="3.90.930.1">
    <property type="match status" value="1"/>
</dbReference>
<evidence type="ECO:0008006" key="4">
    <source>
        <dbReference type="Google" id="ProtNLM"/>
    </source>
</evidence>
<reference evidence="3" key="1">
    <citation type="submission" date="2009-09" db="EMBL/GenBank/DDBJ databases">
        <title>The complete chromosome of Sebaldella termitidis ATCC 33386.</title>
        <authorList>
            <consortium name="US DOE Joint Genome Institute (JGI-PGF)"/>
            <person name="Lucas S."/>
            <person name="Copeland A."/>
            <person name="Lapidus A."/>
            <person name="Glavina del Rio T."/>
            <person name="Dalin E."/>
            <person name="Tice H."/>
            <person name="Bruce D."/>
            <person name="Goodwin L."/>
            <person name="Pitluck S."/>
            <person name="Kyrpides N."/>
            <person name="Mavromatis K."/>
            <person name="Ivanova N."/>
            <person name="Mikhailova N."/>
            <person name="Sims D."/>
            <person name="Meincke L."/>
            <person name="Brettin T."/>
            <person name="Detter J.C."/>
            <person name="Han C."/>
            <person name="Larimer F."/>
            <person name="Land M."/>
            <person name="Hauser L."/>
            <person name="Markowitz V."/>
            <person name="Cheng J.F."/>
            <person name="Hugenholtz P."/>
            <person name="Woyke T."/>
            <person name="Wu D."/>
            <person name="Eisen J.A."/>
        </authorList>
    </citation>
    <scope>NUCLEOTIDE SEQUENCE [LARGE SCALE GENOMIC DNA]</scope>
    <source>
        <strain evidence="3">ATCC 33386 / NCTC 11300</strain>
    </source>
</reference>
<feature type="signal peptide" evidence="1">
    <location>
        <begin position="1"/>
        <end position="21"/>
    </location>
</feature>
<name>D1AQ89_SEBTE</name>
<keyword evidence="3" id="KW-1185">Reference proteome</keyword>
<proteinExistence type="predicted"/>
<dbReference type="EMBL" id="CP001739">
    <property type="protein sequence ID" value="ACZ10149.1"/>
    <property type="molecule type" value="Genomic_DNA"/>
</dbReference>
<gene>
    <name evidence="2" type="ordered locus">Sterm_3309</name>
</gene>
<dbReference type="RefSeq" id="WP_012862731.1">
    <property type="nucleotide sequence ID" value="NC_013517.1"/>
</dbReference>
<dbReference type="eggNOG" id="COG2849">
    <property type="taxonomic scope" value="Bacteria"/>
</dbReference>
<feature type="chain" id="PRO_5003019909" description="MORN variant repeat protein" evidence="1">
    <location>
        <begin position="22"/>
        <end position="151"/>
    </location>
</feature>
<reference evidence="2 3" key="2">
    <citation type="journal article" date="2010" name="Stand. Genomic Sci.">
        <title>Complete genome sequence of Sebaldella termitidis type strain (NCTC 11300).</title>
        <authorList>
            <person name="Harmon-Smith M."/>
            <person name="Celia L."/>
            <person name="Chertkov O."/>
            <person name="Lapidus A."/>
            <person name="Copeland A."/>
            <person name="Glavina Del Rio T."/>
            <person name="Nolan M."/>
            <person name="Lucas S."/>
            <person name="Tice H."/>
            <person name="Cheng J.F."/>
            <person name="Han C."/>
            <person name="Detter J.C."/>
            <person name="Bruce D."/>
            <person name="Goodwin L."/>
            <person name="Pitluck S."/>
            <person name="Pati A."/>
            <person name="Liolios K."/>
            <person name="Ivanova N."/>
            <person name="Mavromatis K."/>
            <person name="Mikhailova N."/>
            <person name="Chen A."/>
            <person name="Palaniappan K."/>
            <person name="Land M."/>
            <person name="Hauser L."/>
            <person name="Chang Y.J."/>
            <person name="Jeffries C.D."/>
            <person name="Brettin T."/>
            <person name="Goker M."/>
            <person name="Beck B."/>
            <person name="Bristow J."/>
            <person name="Eisen J.A."/>
            <person name="Markowitz V."/>
            <person name="Hugenholtz P."/>
            <person name="Kyrpides N.C."/>
            <person name="Klenk H.P."/>
            <person name="Chen F."/>
        </authorList>
    </citation>
    <scope>NUCLEOTIDE SEQUENCE [LARGE SCALE GENOMIC DNA]</scope>
    <source>
        <strain evidence="3">ATCC 33386 / NCTC 11300</strain>
    </source>
</reference>
<evidence type="ECO:0000313" key="3">
    <source>
        <dbReference type="Proteomes" id="UP000000845"/>
    </source>
</evidence>
<evidence type="ECO:0000313" key="2">
    <source>
        <dbReference type="EMBL" id="ACZ10149.1"/>
    </source>
</evidence>
<accession>D1AQ89</accession>
<protein>
    <recommendedName>
        <fullName evidence="4">MORN variant repeat protein</fullName>
    </recommendedName>
</protein>
<dbReference type="KEGG" id="str:Sterm_3309"/>
<dbReference type="HOGENOM" id="CLU_1730119_0_0_0"/>
<sequence length="151" mass="16657">MKKLSLILFLLLALSVFSAQKSGIAKYDSLQYSKGKTVIYFDPEGNSVSKADAEYERKVYSQGRNLYIVVDYFADTKEPAYIFETTEGHIKEFEPSGDDTLNGLVIYYGNGNIATIGVFEGSNVNNGTITTFDEDGTELETITFKDGAAIN</sequence>
<organism evidence="2 3">
    <name type="scientific">Sebaldella termitidis (strain ATCC 33386 / NCTC 11300)</name>
    <dbReference type="NCBI Taxonomy" id="526218"/>
    <lineage>
        <taxon>Bacteria</taxon>
        <taxon>Fusobacteriati</taxon>
        <taxon>Fusobacteriota</taxon>
        <taxon>Fusobacteriia</taxon>
        <taxon>Fusobacteriales</taxon>
        <taxon>Leptotrichiaceae</taxon>
        <taxon>Sebaldella</taxon>
    </lineage>
</organism>
<evidence type="ECO:0000256" key="1">
    <source>
        <dbReference type="SAM" id="SignalP"/>
    </source>
</evidence>
<dbReference type="AlphaFoldDB" id="D1AQ89"/>
<keyword evidence="1" id="KW-0732">Signal</keyword>